<proteinExistence type="inferred from homology"/>
<dbReference type="EMBL" id="JAUIQD010000002">
    <property type="protein sequence ID" value="KAK3360717.1"/>
    <property type="molecule type" value="Genomic_DNA"/>
</dbReference>
<dbReference type="InterPro" id="IPR018392">
    <property type="entry name" value="LysM"/>
</dbReference>
<feature type="chain" id="PRO_5042598156" description="LysM domain-containing protein" evidence="4">
    <location>
        <begin position="21"/>
        <end position="349"/>
    </location>
</feature>
<gene>
    <name evidence="6" type="ORF">B0T25DRAFT_449379</name>
</gene>
<dbReference type="InterPro" id="IPR052210">
    <property type="entry name" value="LysM1-like"/>
</dbReference>
<comment type="caution">
    <text evidence="6">The sequence shown here is derived from an EMBL/GenBank/DDBJ whole genome shotgun (WGS) entry which is preliminary data.</text>
</comment>
<feature type="signal peptide" evidence="4">
    <location>
        <begin position="1"/>
        <end position="20"/>
    </location>
</feature>
<dbReference type="PANTHER" id="PTHR34997">
    <property type="entry name" value="AM15"/>
    <property type="match status" value="1"/>
</dbReference>
<dbReference type="SMART" id="SM00257">
    <property type="entry name" value="LysM"/>
    <property type="match status" value="2"/>
</dbReference>
<accession>A0AAJ0HSW7</accession>
<evidence type="ECO:0000256" key="3">
    <source>
        <dbReference type="ARBA" id="ARBA00044955"/>
    </source>
</evidence>
<evidence type="ECO:0000259" key="5">
    <source>
        <dbReference type="PROSITE" id="PS51782"/>
    </source>
</evidence>
<dbReference type="SUPFAM" id="SSF54106">
    <property type="entry name" value="LysM domain"/>
    <property type="match status" value="1"/>
</dbReference>
<protein>
    <recommendedName>
        <fullName evidence="5">LysM domain-containing protein</fullName>
    </recommendedName>
</protein>
<keyword evidence="7" id="KW-1185">Reference proteome</keyword>
<dbReference type="AlphaFoldDB" id="A0AAJ0HSW7"/>
<reference evidence="6" key="2">
    <citation type="submission" date="2023-06" db="EMBL/GenBank/DDBJ databases">
        <authorList>
            <consortium name="Lawrence Berkeley National Laboratory"/>
            <person name="Haridas S."/>
            <person name="Hensen N."/>
            <person name="Bonometti L."/>
            <person name="Westerberg I."/>
            <person name="Brannstrom I.O."/>
            <person name="Guillou S."/>
            <person name="Cros-Aarteil S."/>
            <person name="Calhoun S."/>
            <person name="Kuo A."/>
            <person name="Mondo S."/>
            <person name="Pangilinan J."/>
            <person name="Riley R."/>
            <person name="Labutti K."/>
            <person name="Andreopoulos B."/>
            <person name="Lipzen A."/>
            <person name="Chen C."/>
            <person name="Yanf M."/>
            <person name="Daum C."/>
            <person name="Ng V."/>
            <person name="Clum A."/>
            <person name="Steindorff A."/>
            <person name="Ohm R."/>
            <person name="Martin F."/>
            <person name="Silar P."/>
            <person name="Natvig D."/>
            <person name="Lalanne C."/>
            <person name="Gautier V."/>
            <person name="Ament-Velasquez S.L."/>
            <person name="Kruys A."/>
            <person name="Hutchinson M.I."/>
            <person name="Powell A.J."/>
            <person name="Barry K."/>
            <person name="Miller A.N."/>
            <person name="Grigoriev I.V."/>
            <person name="Debuchy R."/>
            <person name="Gladieux P."/>
            <person name="Thoren M.H."/>
            <person name="Johannesson H."/>
        </authorList>
    </citation>
    <scope>NUCLEOTIDE SEQUENCE</scope>
    <source>
        <strain evidence="6">CBS 955.72</strain>
    </source>
</reference>
<keyword evidence="4" id="KW-0732">Signal</keyword>
<evidence type="ECO:0000256" key="4">
    <source>
        <dbReference type="SAM" id="SignalP"/>
    </source>
</evidence>
<dbReference type="PROSITE" id="PS51782">
    <property type="entry name" value="LYSM"/>
    <property type="match status" value="1"/>
</dbReference>
<dbReference type="PANTHER" id="PTHR34997:SF16">
    <property type="entry name" value="LYSM DOMAIN-CONTAINING PROTEIN"/>
    <property type="match status" value="1"/>
</dbReference>
<dbReference type="CDD" id="cd00118">
    <property type="entry name" value="LysM"/>
    <property type="match status" value="2"/>
</dbReference>
<evidence type="ECO:0000256" key="2">
    <source>
        <dbReference type="ARBA" id="ARBA00023026"/>
    </source>
</evidence>
<comment type="similarity">
    <text evidence="3">Belongs to the secreted LysM effector family.</text>
</comment>
<keyword evidence="1" id="KW-0147">Chitin-binding</keyword>
<dbReference type="GO" id="GO:0008061">
    <property type="term" value="F:chitin binding"/>
    <property type="evidence" value="ECO:0007669"/>
    <property type="project" value="UniProtKB-KW"/>
</dbReference>
<dbReference type="Pfam" id="PF01476">
    <property type="entry name" value="LysM"/>
    <property type="match status" value="2"/>
</dbReference>
<reference evidence="6" key="1">
    <citation type="journal article" date="2023" name="Mol. Phylogenet. Evol.">
        <title>Genome-scale phylogeny and comparative genomics of the fungal order Sordariales.</title>
        <authorList>
            <person name="Hensen N."/>
            <person name="Bonometti L."/>
            <person name="Westerberg I."/>
            <person name="Brannstrom I.O."/>
            <person name="Guillou S."/>
            <person name="Cros-Aarteil S."/>
            <person name="Calhoun S."/>
            <person name="Haridas S."/>
            <person name="Kuo A."/>
            <person name="Mondo S."/>
            <person name="Pangilinan J."/>
            <person name="Riley R."/>
            <person name="LaButti K."/>
            <person name="Andreopoulos B."/>
            <person name="Lipzen A."/>
            <person name="Chen C."/>
            <person name="Yan M."/>
            <person name="Daum C."/>
            <person name="Ng V."/>
            <person name="Clum A."/>
            <person name="Steindorff A."/>
            <person name="Ohm R.A."/>
            <person name="Martin F."/>
            <person name="Silar P."/>
            <person name="Natvig D.O."/>
            <person name="Lalanne C."/>
            <person name="Gautier V."/>
            <person name="Ament-Velasquez S.L."/>
            <person name="Kruys A."/>
            <person name="Hutchinson M.I."/>
            <person name="Powell A.J."/>
            <person name="Barry K."/>
            <person name="Miller A.N."/>
            <person name="Grigoriev I.V."/>
            <person name="Debuchy R."/>
            <person name="Gladieux P."/>
            <person name="Hiltunen Thoren M."/>
            <person name="Johannesson H."/>
        </authorList>
    </citation>
    <scope>NUCLEOTIDE SEQUENCE</scope>
    <source>
        <strain evidence="6">CBS 955.72</strain>
    </source>
</reference>
<feature type="domain" description="LysM" evidence="5">
    <location>
        <begin position="227"/>
        <end position="272"/>
    </location>
</feature>
<keyword evidence="2" id="KW-0843">Virulence</keyword>
<name>A0AAJ0HSW7_9PEZI</name>
<evidence type="ECO:0000313" key="7">
    <source>
        <dbReference type="Proteomes" id="UP001275084"/>
    </source>
</evidence>
<evidence type="ECO:0000256" key="1">
    <source>
        <dbReference type="ARBA" id="ARBA00022669"/>
    </source>
</evidence>
<dbReference type="InterPro" id="IPR036779">
    <property type="entry name" value="LysM_dom_sf"/>
</dbReference>
<sequence>MRFGTVVALLWGLAPNGVFAAIKMLNYTAAQLPGISTTCLGILNQDVNCDPVLLEVTKMGIDKEYYYTDEVLNAVCSTTCTNALNTWIRRVGQSCGTQWIQLTGGSTMSPLLYSQTYAEAYNHTCLKNSAGAFCNAVARSAANIDPTYQTPTATPASTWRCNSCYLSLKATQVQMPIASNTALRYLVGNLTSSCGVTIPLTAPATQTYLRGPTATTSTIPAPTCTGTTYTIVSGNTCKSISTSQQISTSNLLRANNLQSFCADFPTSGTLCIPTALKCTPHIVLANQTCGSIAASLGVSWTRFVSWNPDLGSDCQNIEDYVGYAICKSNPGGGWVDPTPEPTTTSSTTT</sequence>
<dbReference type="Gene3D" id="3.10.350.10">
    <property type="entry name" value="LysM domain"/>
    <property type="match status" value="2"/>
</dbReference>
<evidence type="ECO:0000313" key="6">
    <source>
        <dbReference type="EMBL" id="KAK3360717.1"/>
    </source>
</evidence>
<organism evidence="6 7">
    <name type="scientific">Lasiosphaeria hispida</name>
    <dbReference type="NCBI Taxonomy" id="260671"/>
    <lineage>
        <taxon>Eukaryota</taxon>
        <taxon>Fungi</taxon>
        <taxon>Dikarya</taxon>
        <taxon>Ascomycota</taxon>
        <taxon>Pezizomycotina</taxon>
        <taxon>Sordariomycetes</taxon>
        <taxon>Sordariomycetidae</taxon>
        <taxon>Sordariales</taxon>
        <taxon>Lasiosphaeriaceae</taxon>
        <taxon>Lasiosphaeria</taxon>
    </lineage>
</organism>
<dbReference type="Proteomes" id="UP001275084">
    <property type="component" value="Unassembled WGS sequence"/>
</dbReference>